<dbReference type="Gene3D" id="3.40.50.800">
    <property type="entry name" value="Anticodon-binding domain"/>
    <property type="match status" value="1"/>
</dbReference>
<organism evidence="2 3">
    <name type="scientific">Pteropus vampyrus</name>
    <name type="common">Large flying fox</name>
    <dbReference type="NCBI Taxonomy" id="132908"/>
    <lineage>
        <taxon>Eukaryota</taxon>
        <taxon>Metazoa</taxon>
        <taxon>Chordata</taxon>
        <taxon>Craniata</taxon>
        <taxon>Vertebrata</taxon>
        <taxon>Euteleostomi</taxon>
        <taxon>Mammalia</taxon>
        <taxon>Eutheria</taxon>
        <taxon>Laurasiatheria</taxon>
        <taxon>Chiroptera</taxon>
        <taxon>Yinpterochiroptera</taxon>
        <taxon>Pteropodoidea</taxon>
        <taxon>Pteropodidae</taxon>
        <taxon>Pteropodinae</taxon>
        <taxon>Pteropus</taxon>
    </lineage>
</organism>
<evidence type="ECO:0000256" key="1">
    <source>
        <dbReference type="SAM" id="MobiDB-lite"/>
    </source>
</evidence>
<gene>
    <name evidence="3" type="primary">LOC111739594</name>
</gene>
<name>A0A6P6CGN6_PTEVA</name>
<dbReference type="PANTHER" id="PTHR23295">
    <property type="entry name" value="NUCLEAR RECEPTOR COACTIVATOR 5-RELATED"/>
    <property type="match status" value="1"/>
</dbReference>
<dbReference type="AlphaFoldDB" id="A0A6P6CGN6"/>
<proteinExistence type="predicted"/>
<accession>A0A6P6CGN6</accession>
<sequence length="356" mass="39564">MSSLVRHHRGQYGRPSVAKSIDELWRNVADYSEGSDDHRARYQHPPLDDASSWDIWKEGLFQHFYQMVQKERDRERPSDCIIVSVNKEQREYATVIGHRLQDHGLVVEMIHLTSESGLTRALQEVKDDGSPFCVLVEQSNVRLSSCTVITLHESVKIHRHMPLEDALVLVAKAYRRLFAKREQQEHAGISLRAGELVDDFLARECLTSYTVPVGVRHLLFLLNEGKHLHRSELDLLIDYLKTRKGNLEGLETPSPLTSSDHSSLQGRNTSIVGKPPPLLPTPGKRAFLSPPPPAPAKSPLLGDRPGGLLPHPAAPSKRTVPLGCTPPKPGKRPLLGEKPGLLAPPPARAQAVSLLN</sequence>
<keyword evidence="2" id="KW-1185">Reference proteome</keyword>
<dbReference type="GeneID" id="111739594"/>
<dbReference type="PANTHER" id="PTHR23295:SF5">
    <property type="entry name" value="SI:CH211-216L23.2"/>
    <property type="match status" value="1"/>
</dbReference>
<feature type="region of interest" description="Disordered" evidence="1">
    <location>
        <begin position="248"/>
        <end position="356"/>
    </location>
</feature>
<dbReference type="InterPro" id="IPR052600">
    <property type="entry name" value="Nuc_rcpt_coact/corep"/>
</dbReference>
<protein>
    <submittedName>
        <fullName evidence="3">Nuclear receptor coactivator 5-like isoform X2</fullName>
    </submittedName>
</protein>
<dbReference type="RefSeq" id="XP_023386428.1">
    <property type="nucleotide sequence ID" value="XM_023530660.1"/>
</dbReference>
<reference evidence="3" key="1">
    <citation type="submission" date="2025-08" db="UniProtKB">
        <authorList>
            <consortium name="RefSeq"/>
        </authorList>
    </citation>
    <scope>IDENTIFICATION</scope>
    <source>
        <tissue evidence="3">Kidney</tissue>
    </source>
</reference>
<dbReference type="InterPro" id="IPR036621">
    <property type="entry name" value="Anticodon-bd_dom_sf"/>
</dbReference>
<dbReference type="SUPFAM" id="SSF52954">
    <property type="entry name" value="Class II aaRS ABD-related"/>
    <property type="match status" value="1"/>
</dbReference>
<feature type="compositionally biased region" description="Polar residues" evidence="1">
    <location>
        <begin position="254"/>
        <end position="271"/>
    </location>
</feature>
<evidence type="ECO:0000313" key="2">
    <source>
        <dbReference type="Proteomes" id="UP000515202"/>
    </source>
</evidence>
<dbReference type="Proteomes" id="UP000515202">
    <property type="component" value="Unplaced"/>
</dbReference>
<evidence type="ECO:0000313" key="3">
    <source>
        <dbReference type="RefSeq" id="XP_023386428.1"/>
    </source>
</evidence>
<feature type="compositionally biased region" description="Low complexity" evidence="1">
    <location>
        <begin position="297"/>
        <end position="311"/>
    </location>
</feature>